<keyword evidence="2 3" id="KW-0408">Iron</keyword>
<dbReference type="Pfam" id="PF08007">
    <property type="entry name" value="JmjC_2"/>
    <property type="match status" value="1"/>
</dbReference>
<name>A0A3B6B5R8_WHEAT</name>
<dbReference type="InterPro" id="IPR016024">
    <property type="entry name" value="ARM-type_fold"/>
</dbReference>
<dbReference type="AlphaFoldDB" id="A0A3B6B5R8"/>
<comment type="similarity">
    <text evidence="3">Belongs to the ROX family.</text>
</comment>
<evidence type="ECO:0000256" key="3">
    <source>
        <dbReference type="RuleBase" id="RU366061"/>
    </source>
</evidence>
<feature type="domain" description="JmjC" evidence="5">
    <location>
        <begin position="401"/>
        <end position="566"/>
    </location>
</feature>
<dbReference type="SUPFAM" id="SSF48371">
    <property type="entry name" value="ARM repeat"/>
    <property type="match status" value="1"/>
</dbReference>
<dbReference type="SMR" id="A0A3B6B5R8"/>
<dbReference type="PANTHER" id="PTHR13096">
    <property type="entry name" value="MINA53 MYC INDUCED NUCLEAR ANTIGEN"/>
    <property type="match status" value="1"/>
</dbReference>
<dbReference type="Gene3D" id="2.60.120.650">
    <property type="entry name" value="Cupin"/>
    <property type="match status" value="1"/>
</dbReference>
<evidence type="ECO:0000313" key="7">
    <source>
        <dbReference type="Proteomes" id="UP000019116"/>
    </source>
</evidence>
<dbReference type="Gramene" id="TraesLAC2A03G00792200.1">
    <property type="protein sequence ID" value="TraesLAC2A03G00792200.1"/>
    <property type="gene ID" value="TraesLAC2A03G00792200"/>
</dbReference>
<proteinExistence type="inferred from homology"/>
<dbReference type="PROSITE" id="PS51184">
    <property type="entry name" value="JMJC"/>
    <property type="match status" value="1"/>
</dbReference>
<accession>A0A3B6B5R8</accession>
<evidence type="ECO:0000256" key="2">
    <source>
        <dbReference type="ARBA" id="ARBA00023004"/>
    </source>
</evidence>
<dbReference type="GO" id="GO:0051864">
    <property type="term" value="F:histone H3K36 demethylase activity"/>
    <property type="evidence" value="ECO:0000318"/>
    <property type="project" value="GO_Central"/>
</dbReference>
<keyword evidence="3" id="KW-0560">Oxidoreductase</keyword>
<comment type="subcellular location">
    <subcellularLocation>
        <location evidence="3">Nucleus</location>
    </subcellularLocation>
</comment>
<keyword evidence="3" id="KW-0539">Nucleus</keyword>
<dbReference type="InterPro" id="IPR011989">
    <property type="entry name" value="ARM-like"/>
</dbReference>
<dbReference type="InterPro" id="IPR003347">
    <property type="entry name" value="JmjC_dom"/>
</dbReference>
<evidence type="ECO:0000313" key="6">
    <source>
        <dbReference type="EnsemblPlants" id="TraesCS2A02G500300.1"/>
    </source>
</evidence>
<dbReference type="STRING" id="4565.A0A3B6B5R8"/>
<keyword evidence="7" id="KW-1185">Reference proteome</keyword>
<dbReference type="OMA" id="FPHAAYT"/>
<dbReference type="EC" id="1.14.11.-" evidence="3"/>
<feature type="region of interest" description="Disordered" evidence="4">
    <location>
        <begin position="1"/>
        <end position="21"/>
    </location>
</feature>
<dbReference type="Proteomes" id="UP000019116">
    <property type="component" value="Chromosome 2A"/>
</dbReference>
<reference evidence="6" key="1">
    <citation type="submission" date="2018-08" db="EMBL/GenBank/DDBJ databases">
        <authorList>
            <person name="Rossello M."/>
        </authorList>
    </citation>
    <scope>NUCLEOTIDE SEQUENCE [LARGE SCALE GENOMIC DNA]</scope>
    <source>
        <strain evidence="6">cv. Chinese Spring</strain>
    </source>
</reference>
<gene>
    <name evidence="6" type="primary">LOC123190683</name>
</gene>
<dbReference type="GO" id="GO:0005730">
    <property type="term" value="C:nucleolus"/>
    <property type="evidence" value="ECO:0000318"/>
    <property type="project" value="GO_Central"/>
</dbReference>
<sequence length="776" mass="85439">MGNPDGARKKKRRKRSGGEAAASFDRDVFPILLAAVAPATGPNQRASSAATAARLLRRLLPRSPPPPPLSPLPGPLVALLPLLLTSSSHSVAALSCEVMGAAALQSMEAGEALASDGGIASGLARALGSGSQRVAEAACNAVMDLSASSIGREHLSGSPVLPRLLYLFSQVESISGAVGGGSTGCQARVSEPSKCLNLIIDTVVLMVNSCKVDKLHNLQQELVRKVMHLLYEVWSKVRLLQSSADCSNGKDQLQSRPYEISEAIFRLSMDLAYPAHLEPDEVRKSFFGQTESDFEKFALMYWENSPYLYRKKQSGLEGDAVFTALHNAFDLRTPDAIIESFIQDLVSCPAIASDELNINSFLDEVHDSLGAAVKYRQDVRVVRTPDQTSTGSGIEEHFFDDGTVFPDATAFVEKCKGAIRNGFSIALRGMEFRSEKVAAIASALADLFGQPSVGANIYFSPPRSQGLARHYDDHCVLVWQLLGRKKWKIWPNTKSILPRLYEPFHSLDGLVDDRGGRVEVLREGDIMYVPRGHVHEACTDIDEGESEVNASANYSLHLTLAIEVELPFEWEGFTHIALHCWLEEQKLVGSSGSVESRMEEQAPLFALLLHVAIRLLSDKDPTLRKTCMVAAKLPSSSKSVRSSHRSIFDEILDNIDRNCGFEDALRSVELAVKERNDEPFQWMCWLRHLPQQQQQHGRSSRIGFCDVLGPLEELLDMFSSDRERASADFADFKSRFCRRAMYDDACSEFEALLVLYRAGRTRYAKGMLALHGKHGG</sequence>
<dbReference type="PANTHER" id="PTHR13096:SF9">
    <property type="entry name" value="BIFUNCTIONAL LYSINE-SPECIFIC DEMETHYLASE AND HISTIDYL-HYDROXYLASE"/>
    <property type="match status" value="1"/>
</dbReference>
<dbReference type="GO" id="GO:0032453">
    <property type="term" value="F:histone H3K4 demethylase activity"/>
    <property type="evidence" value="ECO:0000318"/>
    <property type="project" value="GO_Central"/>
</dbReference>
<keyword evidence="3" id="KW-0805">Transcription regulation</keyword>
<reference evidence="6" key="2">
    <citation type="submission" date="2018-10" db="UniProtKB">
        <authorList>
            <consortium name="EnsemblPlants"/>
        </authorList>
    </citation>
    <scope>IDENTIFICATION</scope>
</reference>
<dbReference type="EnsemblPlants" id="TraesCS2A02G500300.1">
    <property type="protein sequence ID" value="TraesCS2A02G500300.1"/>
    <property type="gene ID" value="TraesCS2A02G500300"/>
</dbReference>
<dbReference type="InterPro" id="IPR039994">
    <property type="entry name" value="NO66-like"/>
</dbReference>
<dbReference type="GO" id="GO:0005506">
    <property type="term" value="F:iron ion binding"/>
    <property type="evidence" value="ECO:0007669"/>
    <property type="project" value="UniProtKB-UniRule"/>
</dbReference>
<comment type="function">
    <text evidence="3">Oxygenase that can act as both a histone lysine demethylase and a ribosomal histidine hydroxylase.</text>
</comment>
<dbReference type="Gramene" id="TraesCS2A02G500300.1">
    <property type="protein sequence ID" value="TraesCS2A02G500300.1"/>
    <property type="gene ID" value="TraesCS2A02G500300"/>
</dbReference>
<evidence type="ECO:0000256" key="1">
    <source>
        <dbReference type="ARBA" id="ARBA00022723"/>
    </source>
</evidence>
<protein>
    <recommendedName>
        <fullName evidence="3">Bifunctional lysine-specific demethylase and histidyl-hydroxylase</fullName>
        <ecNumber evidence="3">1.14.11.-</ecNumber>
    </recommendedName>
</protein>
<evidence type="ECO:0000259" key="5">
    <source>
        <dbReference type="PROSITE" id="PS51184"/>
    </source>
</evidence>
<organism evidence="6">
    <name type="scientific">Triticum aestivum</name>
    <name type="common">Wheat</name>
    <dbReference type="NCBI Taxonomy" id="4565"/>
    <lineage>
        <taxon>Eukaryota</taxon>
        <taxon>Viridiplantae</taxon>
        <taxon>Streptophyta</taxon>
        <taxon>Embryophyta</taxon>
        <taxon>Tracheophyta</taxon>
        <taxon>Spermatophyta</taxon>
        <taxon>Magnoliopsida</taxon>
        <taxon>Liliopsida</taxon>
        <taxon>Poales</taxon>
        <taxon>Poaceae</taxon>
        <taxon>BOP clade</taxon>
        <taxon>Pooideae</taxon>
        <taxon>Triticodae</taxon>
        <taxon>Triticeae</taxon>
        <taxon>Triticinae</taxon>
        <taxon>Triticum</taxon>
    </lineage>
</organism>
<dbReference type="Gene3D" id="1.25.10.10">
    <property type="entry name" value="Leucine-rich Repeat Variant"/>
    <property type="match status" value="1"/>
</dbReference>
<evidence type="ECO:0000256" key="4">
    <source>
        <dbReference type="SAM" id="MobiDB-lite"/>
    </source>
</evidence>
<dbReference type="PaxDb" id="4565-Traes_2AL_3D221F120.1"/>
<dbReference type="RefSeq" id="XP_044459313.1">
    <property type="nucleotide sequence ID" value="XM_044603378.1"/>
</dbReference>
<dbReference type="SUPFAM" id="SSF51197">
    <property type="entry name" value="Clavaminate synthase-like"/>
    <property type="match status" value="1"/>
</dbReference>
<comment type="cofactor">
    <cofactor evidence="3">
        <name>Fe(2+)</name>
        <dbReference type="ChEBI" id="CHEBI:29033"/>
    </cofactor>
    <text evidence="3">Binds 1 Fe(2+) ion per subunit.</text>
</comment>
<dbReference type="GeneID" id="123190683"/>
<keyword evidence="3" id="KW-0804">Transcription</keyword>
<keyword evidence="1 3" id="KW-0479">Metal-binding</keyword>
<keyword evidence="3" id="KW-0223">Dioxygenase</keyword>
<dbReference type="Gramene" id="TraesCS2A03G1166200.1">
    <property type="protein sequence ID" value="TraesCS2A03G1166200.1.CDS"/>
    <property type="gene ID" value="TraesCS2A03G1166200"/>
</dbReference>
<dbReference type="KEGG" id="taes:123190683"/>